<organism evidence="1 2">
    <name type="scientific">Chelonoidis abingdonii</name>
    <name type="common">Abingdon island giant tortoise</name>
    <name type="synonym">Testudo abingdonii</name>
    <dbReference type="NCBI Taxonomy" id="106734"/>
    <lineage>
        <taxon>Eukaryota</taxon>
        <taxon>Metazoa</taxon>
        <taxon>Chordata</taxon>
        <taxon>Craniata</taxon>
        <taxon>Vertebrata</taxon>
        <taxon>Euteleostomi</taxon>
        <taxon>Archelosauria</taxon>
        <taxon>Testudinata</taxon>
        <taxon>Testudines</taxon>
        <taxon>Cryptodira</taxon>
        <taxon>Durocryptodira</taxon>
        <taxon>Testudinoidea</taxon>
        <taxon>Testudinidae</taxon>
        <taxon>Chelonoidis</taxon>
    </lineage>
</organism>
<evidence type="ECO:0000313" key="1">
    <source>
        <dbReference type="Ensembl" id="ENSCABP00000003920.1"/>
    </source>
</evidence>
<dbReference type="Ensembl" id="ENSCABT00000004254.1">
    <property type="protein sequence ID" value="ENSCABP00000003920.1"/>
    <property type="gene ID" value="ENSCABG00000002959.1"/>
</dbReference>
<keyword evidence="2" id="KW-1185">Reference proteome</keyword>
<proteinExistence type="predicted"/>
<evidence type="ECO:0000313" key="2">
    <source>
        <dbReference type="Proteomes" id="UP000694404"/>
    </source>
</evidence>
<reference evidence="1" key="1">
    <citation type="submission" date="2025-08" db="UniProtKB">
        <authorList>
            <consortium name="Ensembl"/>
        </authorList>
    </citation>
    <scope>IDENTIFICATION</scope>
</reference>
<reference evidence="1" key="2">
    <citation type="submission" date="2025-09" db="UniProtKB">
        <authorList>
            <consortium name="Ensembl"/>
        </authorList>
    </citation>
    <scope>IDENTIFICATION</scope>
</reference>
<dbReference type="Proteomes" id="UP000694404">
    <property type="component" value="Unplaced"/>
</dbReference>
<dbReference type="AlphaFoldDB" id="A0A8C0G7V5"/>
<accession>A0A8C0G7V5</accession>
<name>A0A8C0G7V5_CHEAB</name>
<protein>
    <submittedName>
        <fullName evidence="1">Uncharacterized protein</fullName>
    </submittedName>
</protein>
<sequence length="103" mass="11510">NPLFGLKGGYFLLSWLYSRLSIPILAACSRIMPSSLVRNVSLKTKAGLRSGRTKWMSCRRHSSTAPLTVSMSTPTLLHLCSQKSCQSPGTRRGEYQQRGNYFL</sequence>